<name>A0A1H9YGK1_9BACI</name>
<dbReference type="EMBL" id="FOHJ01000001">
    <property type="protein sequence ID" value="SES68169.1"/>
    <property type="molecule type" value="Genomic_DNA"/>
</dbReference>
<organism evidence="2 3">
    <name type="scientific">Salinibacillus kushneri</name>
    <dbReference type="NCBI Taxonomy" id="237682"/>
    <lineage>
        <taxon>Bacteria</taxon>
        <taxon>Bacillati</taxon>
        <taxon>Bacillota</taxon>
        <taxon>Bacilli</taxon>
        <taxon>Bacillales</taxon>
        <taxon>Bacillaceae</taxon>
        <taxon>Salinibacillus</taxon>
    </lineage>
</organism>
<dbReference type="STRING" id="237682.SAMN05421676_101161"/>
<keyword evidence="3" id="KW-1185">Reference proteome</keyword>
<feature type="compositionally biased region" description="Basic and acidic residues" evidence="1">
    <location>
        <begin position="22"/>
        <end position="32"/>
    </location>
</feature>
<proteinExistence type="predicted"/>
<dbReference type="Proteomes" id="UP000199095">
    <property type="component" value="Unassembled WGS sequence"/>
</dbReference>
<dbReference type="AlphaFoldDB" id="A0A1H9YGK1"/>
<gene>
    <name evidence="2" type="ORF">SAMN05421676_101161</name>
</gene>
<evidence type="ECO:0000313" key="2">
    <source>
        <dbReference type="EMBL" id="SES68169.1"/>
    </source>
</evidence>
<evidence type="ECO:0000256" key="1">
    <source>
        <dbReference type="SAM" id="MobiDB-lite"/>
    </source>
</evidence>
<evidence type="ECO:0000313" key="3">
    <source>
        <dbReference type="Proteomes" id="UP000199095"/>
    </source>
</evidence>
<feature type="compositionally biased region" description="Basic and acidic residues" evidence="1">
    <location>
        <begin position="1"/>
        <end position="12"/>
    </location>
</feature>
<accession>A0A1H9YGK1</accession>
<sequence length="32" mass="3698">MSFTEPMKDNIRTEVQGNVFHNADEGQNKTQM</sequence>
<feature type="region of interest" description="Disordered" evidence="1">
    <location>
        <begin position="1"/>
        <end position="32"/>
    </location>
</feature>
<reference evidence="3" key="1">
    <citation type="submission" date="2016-10" db="EMBL/GenBank/DDBJ databases">
        <authorList>
            <person name="Varghese N."/>
            <person name="Submissions S."/>
        </authorList>
    </citation>
    <scope>NUCLEOTIDE SEQUENCE [LARGE SCALE GENOMIC DNA]</scope>
    <source>
        <strain evidence="3">CGMCC 1.3566</strain>
    </source>
</reference>
<protein>
    <submittedName>
        <fullName evidence="2">Uncharacterized protein</fullName>
    </submittedName>
</protein>